<dbReference type="InterPro" id="IPR045404">
    <property type="entry name" value="Gp13-like"/>
</dbReference>
<name>A0A9E7E1C2_9CAUD</name>
<sequence>MALSDLAVYSEYAYSTATEILAQKIDLFNQATNGGIILSLAANQGDFNDVAFFKKISGLVRRRNAYGTGAVSEKVLQMLVDTMVKVAAGTAPVRIDPGMFRWIQMNPQVAGAVLGQQLASDMMADMLNTGLGAGVAALGTKTANTLDKTAATGNAGLMNFANLGEAAAKFGDRSDAIVAWVMHSTPFFQMYQQNLANAAQLFNYGTVNVIRDPLGKLFVITDSPNLFVDTTADYYNTLGLVPGGILVQQNNDFDAVEESKTGDENIQRVYQAEWSYNLGVNGFSWDKTNGGKSPNDAAIFTGTNWDQYATSHKDTAGVLVKTLAVAAPTP</sequence>
<evidence type="ECO:0000313" key="1">
    <source>
        <dbReference type="EMBL" id="URA06923.1"/>
    </source>
</evidence>
<proteinExistence type="predicted"/>
<accession>A0A9E7E1C2</accession>
<gene>
    <name evidence="1" type="ORF">Pfeifenkraut_BL30026</name>
</gene>
<protein>
    <submittedName>
        <fullName evidence="1">Major capsid protein</fullName>
    </submittedName>
</protein>
<organism evidence="1 2">
    <name type="scientific">Xanthomonas phage Pfeifenkraut</name>
    <dbReference type="NCBI Taxonomy" id="2939132"/>
    <lineage>
        <taxon>Viruses</taxon>
        <taxon>Duplodnaviria</taxon>
        <taxon>Heunggongvirae</taxon>
        <taxon>Uroviricota</taxon>
        <taxon>Caudoviricetes</taxon>
        <taxon>Stanbaylleyvirinae</taxon>
        <taxon>Shirevirus</taxon>
        <taxon>Shirevirus pfeifenkraut</taxon>
    </lineage>
</organism>
<evidence type="ECO:0000313" key="2">
    <source>
        <dbReference type="Proteomes" id="UP001056608"/>
    </source>
</evidence>
<dbReference type="EMBL" id="ON189044">
    <property type="protein sequence ID" value="URA06923.1"/>
    <property type="molecule type" value="Genomic_DNA"/>
</dbReference>
<dbReference type="Pfam" id="PF20036">
    <property type="entry name" value="Gp13-like"/>
    <property type="match status" value="1"/>
</dbReference>
<dbReference type="Proteomes" id="UP001056608">
    <property type="component" value="Segment"/>
</dbReference>
<keyword evidence="2" id="KW-1185">Reference proteome</keyword>
<reference evidence="1" key="1">
    <citation type="journal article" date="2022" name="Viruses">
        <title>Isolation of novel Xanthomonas phages for the plant pathogens X. translucens and X. campestris.</title>
        <authorList>
            <person name="Erdrich S.H."/>
            <person name="Sharma V."/>
            <person name="Schurr U."/>
            <person name="Arsova B."/>
            <person name="Frunzke J."/>
        </authorList>
    </citation>
    <scope>NUCLEOTIDE SEQUENCE</scope>
</reference>